<feature type="region of interest" description="Disordered" evidence="1">
    <location>
        <begin position="1"/>
        <end position="22"/>
    </location>
</feature>
<dbReference type="EMBL" id="JAPQKO010000008">
    <property type="protein sequence ID" value="KAJ5152004.1"/>
    <property type="molecule type" value="Genomic_DNA"/>
</dbReference>
<accession>A0A9W9LET4</accession>
<name>A0A9W9LET4_9EURO</name>
<reference evidence="2" key="2">
    <citation type="journal article" date="2023" name="IMA Fungus">
        <title>Comparative genomic study of the Penicillium genus elucidates a diverse pangenome and 15 lateral gene transfer events.</title>
        <authorList>
            <person name="Petersen C."/>
            <person name="Sorensen T."/>
            <person name="Nielsen M.R."/>
            <person name="Sondergaard T.E."/>
            <person name="Sorensen J.L."/>
            <person name="Fitzpatrick D.A."/>
            <person name="Frisvad J.C."/>
            <person name="Nielsen K.L."/>
        </authorList>
    </citation>
    <scope>NUCLEOTIDE SEQUENCE</scope>
    <source>
        <strain evidence="2">IBT 21917</strain>
    </source>
</reference>
<sequence length="305" mass="34677">MKISTLSKYEGHEPRWMDSSSKSTLQECKVQKSKLKFKEMEHLAYLGETPYHPVQVDDFGIDRLQKKDWIKTKIVETDPRILPPNNTINKWEGLAAPGVLVIEEIKRKAGPYISEISQAVYERSFSIDTLKRIYILDVRNTDTLNFVSETLYTARNGLEWPDEEIRYWDKGTPEFNALLGTEIGQVVAHIVLGAFDRGTRHISRIGTAFLCDELQLQFELEATPSSPSHTAHLPASPAAAKSEPSEEQKQRLARLSASIRQFFAGQKKTSSTPGGPLNLKRKLMRPDDDESRDDGGKKRKRHRTQ</sequence>
<keyword evidence="3" id="KW-1185">Reference proteome</keyword>
<gene>
    <name evidence="2" type="ORF">N7492_010299</name>
</gene>
<dbReference type="OrthoDB" id="4289218at2759"/>
<evidence type="ECO:0000313" key="2">
    <source>
        <dbReference type="EMBL" id="KAJ5152004.1"/>
    </source>
</evidence>
<evidence type="ECO:0000313" key="3">
    <source>
        <dbReference type="Proteomes" id="UP001146351"/>
    </source>
</evidence>
<proteinExistence type="predicted"/>
<evidence type="ECO:0000256" key="1">
    <source>
        <dbReference type="SAM" id="MobiDB-lite"/>
    </source>
</evidence>
<dbReference type="AlphaFoldDB" id="A0A9W9LET4"/>
<protein>
    <submittedName>
        <fullName evidence="2">Uncharacterized protein</fullName>
    </submittedName>
</protein>
<comment type="caution">
    <text evidence="2">The sequence shown here is derived from an EMBL/GenBank/DDBJ whole genome shotgun (WGS) entry which is preliminary data.</text>
</comment>
<reference evidence="2" key="1">
    <citation type="submission" date="2022-11" db="EMBL/GenBank/DDBJ databases">
        <authorList>
            <person name="Petersen C."/>
        </authorList>
    </citation>
    <scope>NUCLEOTIDE SEQUENCE</scope>
    <source>
        <strain evidence="2">IBT 21917</strain>
    </source>
</reference>
<dbReference type="Proteomes" id="UP001146351">
    <property type="component" value="Unassembled WGS sequence"/>
</dbReference>
<organism evidence="2 3">
    <name type="scientific">Penicillium capsulatum</name>
    <dbReference type="NCBI Taxonomy" id="69766"/>
    <lineage>
        <taxon>Eukaryota</taxon>
        <taxon>Fungi</taxon>
        <taxon>Dikarya</taxon>
        <taxon>Ascomycota</taxon>
        <taxon>Pezizomycotina</taxon>
        <taxon>Eurotiomycetes</taxon>
        <taxon>Eurotiomycetidae</taxon>
        <taxon>Eurotiales</taxon>
        <taxon>Aspergillaceae</taxon>
        <taxon>Penicillium</taxon>
    </lineage>
</organism>
<feature type="region of interest" description="Disordered" evidence="1">
    <location>
        <begin position="223"/>
        <end position="305"/>
    </location>
</feature>